<dbReference type="Gene3D" id="2.10.25.10">
    <property type="entry name" value="Laminin"/>
    <property type="match status" value="2"/>
</dbReference>
<dbReference type="PROSITE" id="PS01186">
    <property type="entry name" value="EGF_2"/>
    <property type="match status" value="1"/>
</dbReference>
<feature type="domain" description="Cadherin" evidence="22">
    <location>
        <begin position="3895"/>
        <end position="3998"/>
    </location>
</feature>
<dbReference type="FunFam" id="2.60.40.60:FF:000092">
    <property type="entry name" value="Protocadherin 8"/>
    <property type="match status" value="2"/>
</dbReference>
<dbReference type="Pfam" id="PF00028">
    <property type="entry name" value="Cadherin"/>
    <property type="match status" value="8"/>
</dbReference>
<dbReference type="PROSITE" id="PS00232">
    <property type="entry name" value="CADHERIN_1"/>
    <property type="match status" value="5"/>
</dbReference>
<evidence type="ECO:0000256" key="14">
    <source>
        <dbReference type="PROSITE-ProRule" id="PRU00043"/>
    </source>
</evidence>
<dbReference type="GO" id="GO:0007163">
    <property type="term" value="P:establishment or maintenance of cell polarity"/>
    <property type="evidence" value="ECO:0007669"/>
    <property type="project" value="UniProtKB-ARBA"/>
</dbReference>
<dbReference type="Pfam" id="PF10511">
    <property type="entry name" value="Cementoin"/>
    <property type="match status" value="2"/>
</dbReference>
<dbReference type="FunFam" id="2.60.40.60:FF:000116">
    <property type="entry name" value="Dachsous cadherin-related 2"/>
    <property type="match status" value="1"/>
</dbReference>
<dbReference type="CDD" id="cd00054">
    <property type="entry name" value="EGF_CA"/>
    <property type="match status" value="1"/>
</dbReference>
<dbReference type="Proteomes" id="UP000085678">
    <property type="component" value="Unplaced"/>
</dbReference>
<dbReference type="Gene3D" id="3.10.250.10">
    <property type="entry name" value="SRCR-like domain"/>
    <property type="match status" value="1"/>
</dbReference>
<evidence type="ECO:0000256" key="9">
    <source>
        <dbReference type="ARBA" id="ARBA00022989"/>
    </source>
</evidence>
<evidence type="ECO:0000256" key="7">
    <source>
        <dbReference type="ARBA" id="ARBA00022837"/>
    </source>
</evidence>
<feature type="signal peptide" evidence="19">
    <location>
        <begin position="1"/>
        <end position="20"/>
    </location>
</feature>
<evidence type="ECO:0000259" key="22">
    <source>
        <dbReference type="PROSITE" id="PS50268"/>
    </source>
</evidence>
<dbReference type="InterPro" id="IPR036772">
    <property type="entry name" value="SRCR-like_dom_sf"/>
</dbReference>
<dbReference type="SMART" id="SM00231">
    <property type="entry name" value="FA58C"/>
    <property type="match status" value="1"/>
</dbReference>
<organism evidence="24 25">
    <name type="scientific">Lingula anatina</name>
    <name type="common">Brachiopod</name>
    <name type="synonym">Lingula unguis</name>
    <dbReference type="NCBI Taxonomy" id="7574"/>
    <lineage>
        <taxon>Eukaryota</taxon>
        <taxon>Metazoa</taxon>
        <taxon>Spiralia</taxon>
        <taxon>Lophotrochozoa</taxon>
        <taxon>Brachiopoda</taxon>
        <taxon>Linguliformea</taxon>
        <taxon>Lingulata</taxon>
        <taxon>Lingulida</taxon>
        <taxon>Linguloidea</taxon>
        <taxon>Lingulidae</taxon>
        <taxon>Lingula</taxon>
    </lineage>
</organism>
<dbReference type="InterPro" id="IPR002126">
    <property type="entry name" value="Cadherin-like_dom"/>
</dbReference>
<dbReference type="InterPro" id="IPR020894">
    <property type="entry name" value="Cadherin_CS"/>
</dbReference>
<feature type="coiled-coil region" evidence="17">
    <location>
        <begin position="4998"/>
        <end position="5025"/>
    </location>
</feature>
<dbReference type="InParanoid" id="A0A1S3HIX9"/>
<dbReference type="InterPro" id="IPR000421">
    <property type="entry name" value="FA58C"/>
</dbReference>
<feature type="domain" description="F5/8 type C" evidence="20">
    <location>
        <begin position="30"/>
        <end position="186"/>
    </location>
</feature>
<keyword evidence="11 16" id="KW-1015">Disulfide bond</keyword>
<keyword evidence="12" id="KW-0325">Glycoprotein</keyword>
<evidence type="ECO:0000256" key="6">
    <source>
        <dbReference type="ARBA" id="ARBA00022737"/>
    </source>
</evidence>
<dbReference type="CDD" id="cd00055">
    <property type="entry name" value="EGF_Lam"/>
    <property type="match status" value="1"/>
</dbReference>
<dbReference type="PRINTS" id="PR00258">
    <property type="entry name" value="SPERACTRCPTR"/>
</dbReference>
<keyword evidence="3" id="KW-1003">Cell membrane</keyword>
<accession>A0A1S3HIX9</accession>
<dbReference type="GO" id="GO:0005509">
    <property type="term" value="F:calcium ion binding"/>
    <property type="evidence" value="ECO:0007669"/>
    <property type="project" value="UniProtKB-UniRule"/>
</dbReference>
<evidence type="ECO:0000259" key="23">
    <source>
        <dbReference type="PROSITE" id="PS50287"/>
    </source>
</evidence>
<evidence type="ECO:0000259" key="20">
    <source>
        <dbReference type="PROSITE" id="PS50022"/>
    </source>
</evidence>
<dbReference type="RefSeq" id="XP_013386075.1">
    <property type="nucleotide sequence ID" value="XM_013530621.1"/>
</dbReference>
<dbReference type="InterPro" id="IPR039448">
    <property type="entry name" value="Beta_helix"/>
</dbReference>
<keyword evidence="9" id="KW-1133">Transmembrane helix</keyword>
<sequence>MRQKCAASLVLTLVLTHVYGATSQETTCPGGGAALGMEDGRISDEQLTASSIRYSSSTPQMARLNNTASGYSGAWLPSCCSYSYEYIQVDLLVPHIITGIAVQNGGGRWGSYYVKGFKLLYSNDKLTWRIHQRVEGEDKIFSGVSSQDRYAIVTNTLEKTISTRYVAIAATSWQNAPALRFELYGCIDSSASIQNYTVVNSNVETPTTWVPSRSPFVLNSEITVTSSGSLTIEPGVDVVFNSTSAGLTIEGCFGAVGLQGLGIRFVSSDIRKILGRRDVHWRGLKFSVQLCNEINISHAVIQGAEYGIRVLTNGASLNIRHVTVRDCYRDGINVVSIRLSVVDSRIVNCGDAGIEYSGGHSVVISGSQFIENSRSFYLRRTSANPEFNLTARIDGCYFRSDSSSILYMPSMTSCVVTINNSTVISTREYSYGQGIYFSTTYGSSSVSFSITRSKIIGGQQSVRVRDNSRYSGGDYHITDNDIKGGVNMQWIEYRNIRARLSVHNNIFNTTAPLILYGSSGETNLTSNTFINAMNKVSITFGQYASSLLVKDNTFSFNSGDAVLEISSTEGGTATGAIEDNVFVDNLATVTLLLGQPAVFSINRNVFQNFEAAKEIVFRRLWNRDEVYDVKYNYWGTEDPHNISSRVEEFYTNSQLAVADLSPFLLTNVSTMVDGPHGIINRTYSSGPDGIGGAVSGDLVIDADVLPNGTVSYIKVLYTIYVPEGTSLTVAPGAILAFMDNRGIVVDGVFICDGTASDVIQLKAFETRWGGVFLSELTGPSPPLTSTVFPDDPNFPNLPVPPERRKRSTISSADIPNFNHVTISGATIGVKVESFLGVSFQNTSVEACSFAGIYIVTGPYPQAVKLDNCELRNMVSGSGLVVTSGENPGPLVLDIQRSNFWGDSFVNVSCSACNVTFSNSRFAGTKELLLLRQMEDSVVHLTGNTIQSNGTTNATHFKTDYASNAIYDVRDNFFSSPRGASLSWYTKSLPYAFIQGNTFENCASAILLTATCCHVSSRLFEITDNIFSDTEAGSSLVVLDTRDLQTRDINVTRNTFRNNTVSGYVVHLLSPSTNITENFFDNPNSPNDLGVSFAYNPESIPVDAKYNWWGDSDFSHVVERIYDYNDYTVVGQVQFQPYLTARNLSAISDLEPPFFLGDNRIGGTVIGAMKINFSENPYEVVRDILVPEDAVLTIDPGTTLRFHPGIGMDVEGQLVSVGTPDAVITMEGVEGQVWRGVTFKQFLPDPNLRLVNGSSSLEGRVEVYYNDMWHSVCGSRWWTMAAANVVCKQLGFGEAVEVVNDTVARFGRGEPDRYHVLIRYCRGNERYLQSCDACTPDNSYIEEDCRYCNGNPACLARCYASLCERSGGNFGDNNDGPPQDCYHCGDDPDCYSACRPTAPCRDGNIAGVICAPGSTEEPQRSSMEHVVVAYSLRGITVQGTPPLLNNFQITHSSENGFTLSGYIPEDVAISQCIISSNQGHGLSVIGVSDPKLNNKILVTNCTFVNNTNHAINILRTDVSLRSVRVTDSGGQAVYGESVLGLKIVNSEFVQNNGGGIRLVAADGTMTPIERFIIEDNVFRRNTEKIINVVVQRDSMPAFSIARNIFAENRAQPDTPGGYYFNDYGIVEVQFDSFDSEGTPGIYSVTGNTMVNNTYEYSIYLWCRYCSDEVNPGSISIINNTFFNMTRSPRSRFNDLYTVYMESVYDVTIRGNSFDNPSAMCELKVPSYKPLVYIDASGNYWGVNDTKEVYTRICSIFDNTGRFDVKLWPMHLNADLSLPPVHKPHNWTFGDVMNAGGDVDALLDTGTLEGHVVIERSIVIRTNGILSVTVGAGGLVLSFKPGRGLIIAGQLILNNANNFSVVMTSDSNRWNGIVFEPNPDVVNPGLSFITIKRATTCLTIHRDNFTVNSCVVADCSRMGIAAHLKNITSHVKISYSTVNNTGQQGIYMEEKGGLIVEGTIVHDTYYSGIGSDADGMLAITNTTVNASNSYGVQKRYVGGGVNIRDSFVTNTRRSGIIINVRNQEDPMNIERNVIKQTGTYSGDWGLSISSINRPVNINNNTFEENNKGVYLALDSESTVYRVSFTGNKVVNNRNTALVVHDSCRGELVVEGNLFEKHSVLSGPVVQIQTRTYGVQRNNSFIGNYFIDNAGDSVLHLSDGSSCARQLKVNFFQENRATEAVIVSDSASVGINYNIFSNPVSTYDLQASHSTDEILDATHNWWGSPDIEQVRSRIRSKETDAAFGNVTYVPYLTSPEATCDNVKNCSGNGLCIRFDYCECDVGWKGADCAQFSCAEVFECQGRGTCIGPNTCQCDNGWLPPACVTASCSDVNDCSNNGICVEPNRCRCFPQYQGTSCSECSASHWGPQCLPCPDCVNGVCDQATGQCTCNGPNFTGELCDRCSDNLYGPACLPLLKVLSLAPNGGPDVGGTVVHVFGHNFPNTSEYTCRFGSIEVDGTWLTEEEVTCVAPRQAPATILVSIRPRAGDSYSTDMVNYIYYGTCEQDACGRQLQPTRGICSYGECVCHRPWSGDNCGVLRLVPRIANIPDKVILQGEELAFLLTLTEGSSPVQWRLESSPSGMTLDSAAQYIQWTSPVPSWQPHTVRVSASNDVGSDTKQFNVTVRPSYSAMLDPVPYGPYPRATPIFLEGKVVFVDGAAVGVVPVQVVVLSKSTGSRRVLETSTTSNGTFSVWFYPLFSEAGLFQAGAAHPADTVDTDQTQWSYHGMRATPGALTVSGYLTPHTTESRITLTNIGADVLHNVTVQIPDYARDIVAVQQAGQEEACTAFPCHLQHVLASGEQIFLDLTFSAAQPLRGYFGLTFRSAEYVVTTVNVQFEFQLKLPALTLTPNTLTAAIARGSTRLFEVNVTNTGLVAAHNVHVILPTVDILSLASFSKVKDPSTAGRKFQLEPGESALLILSARVQEDAALGRTTGNIAVRSDEVGSDLGFRITTVSSRLVDIIVLAEDEYTYFADDRPYLANATVTLRNKLENIRLTAVTNASGIAVFRDVLESFYDVYASADEHTPVSKVIEANREQNLVRVFLERTTVTVRWFVTPVTFTDEYIIRLEADFTTQVPIPVVTLEPKSLDLDLLESCVYSTITITATNHGLIRANDFGFSLPSASDHPFLRFRLADDTVFGDIPANSSIQFSVKVYGCGAHPDEATAVATVRRKRATGGSGCGFSFRAVYSYFCRTLITRSVSLPTHRRSGSSGCILHVGRLGCCRGYAGASASGPVVLREVSCENCAVTAIDCILANIPYTPFACGYTVGTKLRPGALGGRGAVGWLLDAADVAFACVPFLAPASPIWGGLRCIHTLLGACQPVPIPFTRKRRAISLLTKEEIAPILASRIYSLQNFADFLIMFVDDPEVWQHVDPSQWWLNTLRPLTADDSDGGQLITMTELQGIRGTNPTNMTDSMMENVVTKLNNTLAAWATGTLQGAGMVNYTEAFQRFDKLVNDTQDAKNEGSASIFEWFNKANQQFVEASTAKGVCAKVRIQIVQELVLTRDAFEAKLEIENGDVNALENIGVEIFIKHTDTGDVSTHLFSIGEPELTGLTGVSGNGSLAPGQDGSAVWLIVPYSDAAPTEDTQYDMGGTLYYTLNGDDIRVPLFPDTVTVKPDPRLHIKYFLEKYVQGDDPFTTGVVEPSVPFSLGVLVINEGYGTANQMKITSSQPEIIENEKGLLITFEIIGAQLGLEPISTSLAVNFGDILPMTTKMARWIMTSSLPGKFSNYSATFENINPLGDPQLSVLDSVEFFELLHVIRAQPDDGIPDFLVMPEQSLDLMPNAIYTSHDGNHPYPVYMANITSVEYGSGKVVTITVRYANAGWNYARAEYTGDKSLTVSSVTRDDRQSILPENVWLSKVNDVDLLHIVDLYSTSDGTHTYTIRFSRVNALPPVFDQTFVSVNVSEAAPAGTVIHTASVADSGNSNVTYRMMAVVGANASNFNVNAETGEITISSALDRESTELITLTVVAVDDGDQPKTGQLLIDVHVLDVNDNAPVFTPLRFSAAIETDAPVNSSVLQLTASDLDVGANGEVTYGIVNPDGHFQVGAETGIIYTASALSTSSSPYVFQCYAVDKGDPPNRVVETAEVTVEVVPVNRHAPTFNSDRFNFSVAEEESSGTEVGNVAATDIDTWQTIHYSLDPSQSVPFRVNRTTGAIRTTEVLDFERVNSYQFTVIAEDNGSPPTGFKSAEAIVSVVLIDVNDNPPVFEKSEYSITVLENAPSGTAVLRTSVTDIDSGDNGQLLYFILYGATLSFNVTLEESTAVLRTTGPLDRETKALYNITIVAVDAGTPRRSGSVKVEVTVGDVNDNPPMIAPETSPILLSADTPVNREIYAVNAYDVDSTGTIRYAITSDVGGLFGINSESGVIRVLRPLDLLDGPHSVIVWVSDGVYNASTSLTVQVATSNFYPPVFSEQGYGIEVPEDTPTNEVIITVKAEDNDSSVVTFEITNPDVGNVFYLNPVSGDITLLASLDKESVSVYNLTVIARDGGIGGQNVLSSIASVVITVGDVNEYDPQLEVNFTHLSVYEGQPAGTFVTQLSSSDGDTYQDVHLSLIQSATEMFTVTEDGQILTTGTLDREDTATYNIAVQATDDGSPPRRTSVDITINVLDINDNAPTFSHNSYNVTVVIADLVQDDQVILTVRATDDDDGINAEVAYSLLSPNDILEIDASSGALSVLPAARDVFGTRVETLHVVATDRGIPPLNGSATVTVTVIGKNRPPVFSQVNYTTSLPESADPGTFVYQVSASDPDGGAIVYSIENGNTGGTFQIDNTGRVSLNTSVDRETESSYTLVLKATEDDTAGRQSSTLSVTSPLYVTVEDVNDNRPVFSVDIYNFTVDTDTIAGVIGHVVASDVDEGENAVVTYTLTSSSDLVSLNSSTGQFFLLAPAYEIAENATLSLTVVATDGGTPALNSSAAVYIYLTTTRVVTTTPVTTQAPVTTQTPVTTQAPVSTQPPVTTKAPTTTQPPVTTKAPTTTQAPVTTKAPTTTQAPVTTTPTLEQMREELRSLRRQLNSLSRQIRAALRNFDMTEFRRLFSQYTDILRQYAGLSYAIWRRQRGLQG</sequence>
<feature type="domain" description="Cadherin" evidence="22">
    <location>
        <begin position="4103"/>
        <end position="4207"/>
    </location>
</feature>
<dbReference type="Pfam" id="PF13229">
    <property type="entry name" value="Beta_helix"/>
    <property type="match status" value="3"/>
</dbReference>
<dbReference type="PROSITE" id="PS50022">
    <property type="entry name" value="FA58C_3"/>
    <property type="match status" value="1"/>
</dbReference>
<dbReference type="InterPro" id="IPR015919">
    <property type="entry name" value="Cadherin-like_sf"/>
</dbReference>
<dbReference type="InterPro" id="IPR002049">
    <property type="entry name" value="LE_dom"/>
</dbReference>
<dbReference type="InterPro" id="IPR012334">
    <property type="entry name" value="Pectin_lyas_fold"/>
</dbReference>
<dbReference type="PROSITE" id="PS50026">
    <property type="entry name" value="EGF_3"/>
    <property type="match status" value="2"/>
</dbReference>
<keyword evidence="4" id="KW-0812">Transmembrane</keyword>
<feature type="domain" description="EGF-like" evidence="21">
    <location>
        <begin position="2320"/>
        <end position="2354"/>
    </location>
</feature>
<evidence type="ECO:0000256" key="4">
    <source>
        <dbReference type="ARBA" id="ARBA00022692"/>
    </source>
</evidence>
<dbReference type="FunFam" id="2.60.40.60:FF:000033">
    <property type="entry name" value="FAT atypical cadherin 1"/>
    <property type="match status" value="1"/>
</dbReference>
<keyword evidence="7 14" id="KW-0106">Calcium</keyword>
<dbReference type="PROSITE" id="PS50287">
    <property type="entry name" value="SRCR_2"/>
    <property type="match status" value="1"/>
</dbReference>
<dbReference type="SMART" id="SM00112">
    <property type="entry name" value="CA"/>
    <property type="match status" value="10"/>
</dbReference>
<evidence type="ECO:0000256" key="1">
    <source>
        <dbReference type="ARBA" id="ARBA00004162"/>
    </source>
</evidence>
<comment type="subcellular location">
    <subcellularLocation>
        <location evidence="1">Cell membrane</location>
        <topology evidence="1">Single-pass membrane protein</topology>
    </subcellularLocation>
    <subcellularLocation>
        <location evidence="2">Cell projection</location>
    </subcellularLocation>
</comment>
<dbReference type="FunFam" id="2.60.40.60:FF:000020">
    <property type="entry name" value="Dachsous cadherin-related 1b"/>
    <property type="match status" value="4"/>
</dbReference>
<evidence type="ECO:0000256" key="13">
    <source>
        <dbReference type="ARBA" id="ARBA00023273"/>
    </source>
</evidence>
<feature type="domain" description="Cadherin" evidence="22">
    <location>
        <begin position="4314"/>
        <end position="4411"/>
    </location>
</feature>
<feature type="domain" description="EGF-like" evidence="21">
    <location>
        <begin position="2252"/>
        <end position="2286"/>
    </location>
</feature>
<keyword evidence="5 19" id="KW-0732">Signal</keyword>
<dbReference type="PROSITE" id="PS00022">
    <property type="entry name" value="EGF_1"/>
    <property type="match status" value="2"/>
</dbReference>
<feature type="disulfide bond" evidence="15">
    <location>
        <begin position="2344"/>
        <end position="2353"/>
    </location>
</feature>
<dbReference type="InterPro" id="IPR008979">
    <property type="entry name" value="Galactose-bd-like_sf"/>
</dbReference>
<dbReference type="InterPro" id="IPR011050">
    <property type="entry name" value="Pectin_lyase_fold/virulence"/>
</dbReference>
<dbReference type="SMART" id="SM00181">
    <property type="entry name" value="EGF"/>
    <property type="match status" value="4"/>
</dbReference>
<reference evidence="25" key="1">
    <citation type="submission" date="2025-08" db="UniProtKB">
        <authorList>
            <consortium name="RefSeq"/>
        </authorList>
    </citation>
    <scope>IDENTIFICATION</scope>
    <source>
        <tissue evidence="25">Gonads</tissue>
    </source>
</reference>
<dbReference type="GO" id="GO:0007156">
    <property type="term" value="P:homophilic cell adhesion via plasma membrane adhesion molecules"/>
    <property type="evidence" value="ECO:0007669"/>
    <property type="project" value="InterPro"/>
</dbReference>
<evidence type="ECO:0000256" key="10">
    <source>
        <dbReference type="ARBA" id="ARBA00023136"/>
    </source>
</evidence>
<dbReference type="OrthoDB" id="10268124at2759"/>
<dbReference type="GeneID" id="106155684"/>
<dbReference type="FunFam" id="3.10.250.10:FF:000016">
    <property type="entry name" value="Scavenger receptor cysteine-rich protein type 12"/>
    <property type="match status" value="1"/>
</dbReference>
<dbReference type="CDD" id="cd11304">
    <property type="entry name" value="Cadherin_repeat"/>
    <property type="match status" value="10"/>
</dbReference>
<keyword evidence="13" id="KW-0966">Cell projection</keyword>
<dbReference type="Gene3D" id="2.60.120.260">
    <property type="entry name" value="Galactose-binding domain-like"/>
    <property type="match status" value="1"/>
</dbReference>
<dbReference type="Gene3D" id="2.60.40.10">
    <property type="entry name" value="Immunoglobulins"/>
    <property type="match status" value="2"/>
</dbReference>
<evidence type="ECO:0000313" key="25">
    <source>
        <dbReference type="RefSeq" id="XP_013386075.1"/>
    </source>
</evidence>
<dbReference type="PROSITE" id="PS01248">
    <property type="entry name" value="EGF_LAM_1"/>
    <property type="match status" value="1"/>
</dbReference>
<keyword evidence="10" id="KW-0472">Membrane</keyword>
<dbReference type="SUPFAM" id="SSF56487">
    <property type="entry name" value="SRCR-like"/>
    <property type="match status" value="1"/>
</dbReference>
<evidence type="ECO:0000256" key="18">
    <source>
        <dbReference type="SAM" id="MobiDB-lite"/>
    </source>
</evidence>
<dbReference type="InterPro" id="IPR013783">
    <property type="entry name" value="Ig-like_fold"/>
</dbReference>
<feature type="domain" description="Cadherin" evidence="22">
    <location>
        <begin position="4412"/>
        <end position="4516"/>
    </location>
</feature>
<feature type="region of interest" description="Disordered" evidence="18">
    <location>
        <begin position="4938"/>
        <end position="4994"/>
    </location>
</feature>
<evidence type="ECO:0000256" key="11">
    <source>
        <dbReference type="ARBA" id="ARBA00023157"/>
    </source>
</evidence>
<dbReference type="PROSITE" id="PS50268">
    <property type="entry name" value="CADHERIN_2"/>
    <property type="match status" value="10"/>
</dbReference>
<keyword evidence="17" id="KW-0175">Coiled coil</keyword>
<dbReference type="SMART" id="SM00202">
    <property type="entry name" value="SR"/>
    <property type="match status" value="1"/>
</dbReference>
<name>A0A1S3HIX9_LINAN</name>
<dbReference type="Gene3D" id="2.160.20.10">
    <property type="entry name" value="Single-stranded right-handed beta-helix, Pectin lyase-like"/>
    <property type="match status" value="4"/>
</dbReference>
<dbReference type="InterPro" id="IPR006626">
    <property type="entry name" value="PbH1"/>
</dbReference>
<dbReference type="SMART" id="SM00710">
    <property type="entry name" value="PbH1"/>
    <property type="match status" value="24"/>
</dbReference>
<evidence type="ECO:0000256" key="19">
    <source>
        <dbReference type="SAM" id="SignalP"/>
    </source>
</evidence>
<comment type="caution">
    <text evidence="16">Lacks conserved residue(s) required for the propagation of feature annotation.</text>
</comment>
<feature type="domain" description="Cadherin" evidence="22">
    <location>
        <begin position="4208"/>
        <end position="4313"/>
    </location>
</feature>
<dbReference type="Gene3D" id="2.60.40.60">
    <property type="entry name" value="Cadherins"/>
    <property type="match status" value="10"/>
</dbReference>
<dbReference type="InterPro" id="IPR001190">
    <property type="entry name" value="SRCR"/>
</dbReference>
<feature type="domain" description="Cadherin" evidence="22">
    <location>
        <begin position="4620"/>
        <end position="4722"/>
    </location>
</feature>
<dbReference type="SUPFAM" id="SSF49785">
    <property type="entry name" value="Galactose-binding domain-like"/>
    <property type="match status" value="1"/>
</dbReference>
<dbReference type="InterPro" id="IPR014756">
    <property type="entry name" value="Ig_E-set"/>
</dbReference>
<evidence type="ECO:0000313" key="24">
    <source>
        <dbReference type="Proteomes" id="UP000085678"/>
    </source>
</evidence>
<keyword evidence="24" id="KW-1185">Reference proteome</keyword>
<feature type="disulfide bond" evidence="15">
    <location>
        <begin position="2276"/>
        <end position="2285"/>
    </location>
</feature>
<dbReference type="Pfam" id="PF00530">
    <property type="entry name" value="SRCR"/>
    <property type="match status" value="1"/>
</dbReference>
<protein>
    <submittedName>
        <fullName evidence="25">Uncharacterized protein LOC106155684 isoform X3</fullName>
    </submittedName>
</protein>
<evidence type="ECO:0000256" key="2">
    <source>
        <dbReference type="ARBA" id="ARBA00004316"/>
    </source>
</evidence>
<evidence type="ECO:0000256" key="15">
    <source>
        <dbReference type="PROSITE-ProRule" id="PRU00076"/>
    </source>
</evidence>
<feature type="domain" description="Cadherin" evidence="22">
    <location>
        <begin position="4829"/>
        <end position="4933"/>
    </location>
</feature>
<keyword evidence="8" id="KW-0130">Cell adhesion</keyword>
<dbReference type="SUPFAM" id="SSF49313">
    <property type="entry name" value="Cadherin-like"/>
    <property type="match status" value="11"/>
</dbReference>
<feature type="domain" description="Cadherin" evidence="22">
    <location>
        <begin position="4723"/>
        <end position="4828"/>
    </location>
</feature>
<dbReference type="PANTHER" id="PTHR24026">
    <property type="entry name" value="FAT ATYPICAL CADHERIN-RELATED"/>
    <property type="match status" value="1"/>
</dbReference>
<evidence type="ECO:0000256" key="16">
    <source>
        <dbReference type="PROSITE-ProRule" id="PRU00196"/>
    </source>
</evidence>
<feature type="domain" description="SRCR" evidence="23">
    <location>
        <begin position="1247"/>
        <end position="1358"/>
    </location>
</feature>
<dbReference type="InterPro" id="IPR000742">
    <property type="entry name" value="EGF"/>
</dbReference>
<dbReference type="CDD" id="cd00057">
    <property type="entry name" value="FA58C"/>
    <property type="match status" value="1"/>
</dbReference>
<dbReference type="Pfam" id="PF00754">
    <property type="entry name" value="F5_F8_type_C"/>
    <property type="match status" value="1"/>
</dbReference>
<evidence type="ECO:0000256" key="8">
    <source>
        <dbReference type="ARBA" id="ARBA00022889"/>
    </source>
</evidence>
<evidence type="ECO:0000256" key="12">
    <source>
        <dbReference type="ARBA" id="ARBA00023180"/>
    </source>
</evidence>
<feature type="domain" description="Cadherin" evidence="22">
    <location>
        <begin position="4517"/>
        <end position="4617"/>
    </location>
</feature>
<evidence type="ECO:0000256" key="3">
    <source>
        <dbReference type="ARBA" id="ARBA00022475"/>
    </source>
</evidence>
<dbReference type="GO" id="GO:0042995">
    <property type="term" value="C:cell projection"/>
    <property type="evidence" value="ECO:0007669"/>
    <property type="project" value="UniProtKB-SubCell"/>
</dbReference>
<keyword evidence="15" id="KW-0245">EGF-like domain</keyword>
<proteinExistence type="predicted"/>
<gene>
    <name evidence="25" type="primary">LOC106155684</name>
</gene>
<feature type="chain" id="PRO_5010302700" evidence="19">
    <location>
        <begin position="21"/>
        <end position="5061"/>
    </location>
</feature>
<evidence type="ECO:0000256" key="5">
    <source>
        <dbReference type="ARBA" id="ARBA00022729"/>
    </source>
</evidence>
<dbReference type="PRINTS" id="PR00205">
    <property type="entry name" value="CADHERIN"/>
</dbReference>
<dbReference type="Pfam" id="PF01833">
    <property type="entry name" value="TIG"/>
    <property type="match status" value="1"/>
</dbReference>
<dbReference type="SUPFAM" id="SSF81296">
    <property type="entry name" value="E set domains"/>
    <property type="match status" value="1"/>
</dbReference>
<feature type="disulfide bond" evidence="16">
    <location>
        <begin position="1320"/>
        <end position="1330"/>
    </location>
</feature>
<dbReference type="PANTHER" id="PTHR24026:SF126">
    <property type="entry name" value="PROTOCADHERIN FAT 4"/>
    <property type="match status" value="1"/>
</dbReference>
<evidence type="ECO:0000259" key="21">
    <source>
        <dbReference type="PROSITE" id="PS50026"/>
    </source>
</evidence>
<dbReference type="CDD" id="cd00102">
    <property type="entry name" value="IPT"/>
    <property type="match status" value="1"/>
</dbReference>
<dbReference type="SUPFAM" id="SSF51126">
    <property type="entry name" value="Pectin lyase-like"/>
    <property type="match status" value="4"/>
</dbReference>
<evidence type="ECO:0000256" key="17">
    <source>
        <dbReference type="SAM" id="Coils"/>
    </source>
</evidence>
<feature type="domain" description="Cadherin" evidence="22">
    <location>
        <begin position="3999"/>
        <end position="4102"/>
    </location>
</feature>
<dbReference type="InterPro" id="IPR019541">
    <property type="entry name" value="Trappin_transglut-bd_rpt"/>
</dbReference>
<dbReference type="InterPro" id="IPR002909">
    <property type="entry name" value="IPT_dom"/>
</dbReference>
<keyword evidence="6" id="KW-0677">Repeat</keyword>
<dbReference type="GO" id="GO:0005886">
    <property type="term" value="C:plasma membrane"/>
    <property type="evidence" value="ECO:0007669"/>
    <property type="project" value="UniProtKB-SubCell"/>
</dbReference>